<feature type="domain" description="TRAF-type" evidence="8">
    <location>
        <begin position="259"/>
        <end position="316"/>
    </location>
</feature>
<evidence type="ECO:0000256" key="4">
    <source>
        <dbReference type="PROSITE-ProRule" id="PRU00207"/>
    </source>
</evidence>
<feature type="signal peptide" evidence="6">
    <location>
        <begin position="1"/>
        <end position="18"/>
    </location>
</feature>
<evidence type="ECO:0000313" key="9">
    <source>
        <dbReference type="EnsemblMetazoa" id="CLYHEMP021218.1"/>
    </source>
</evidence>
<organism evidence="9 10">
    <name type="scientific">Clytia hemisphaerica</name>
    <dbReference type="NCBI Taxonomy" id="252671"/>
    <lineage>
        <taxon>Eukaryota</taxon>
        <taxon>Metazoa</taxon>
        <taxon>Cnidaria</taxon>
        <taxon>Hydrozoa</taxon>
        <taxon>Hydroidolina</taxon>
        <taxon>Leptothecata</taxon>
        <taxon>Obeliida</taxon>
        <taxon>Clytiidae</taxon>
        <taxon>Clytia</taxon>
    </lineage>
</organism>
<dbReference type="SUPFAM" id="SSF57850">
    <property type="entry name" value="RING/U-box"/>
    <property type="match status" value="1"/>
</dbReference>
<dbReference type="Gene3D" id="3.30.40.10">
    <property type="entry name" value="Zinc/RING finger domain, C3HC4 (zinc finger)"/>
    <property type="match status" value="3"/>
</dbReference>
<reference evidence="9" key="1">
    <citation type="submission" date="2021-01" db="UniProtKB">
        <authorList>
            <consortium name="EnsemblMetazoa"/>
        </authorList>
    </citation>
    <scope>IDENTIFICATION</scope>
</reference>
<evidence type="ECO:0000256" key="3">
    <source>
        <dbReference type="ARBA" id="ARBA00022833"/>
    </source>
</evidence>
<feature type="zinc finger region" description="TRAF-type" evidence="4">
    <location>
        <begin position="205"/>
        <end position="250"/>
    </location>
</feature>
<keyword evidence="1 4" id="KW-0479">Metal-binding</keyword>
<dbReference type="PROSITE" id="PS00518">
    <property type="entry name" value="ZF_RING_1"/>
    <property type="match status" value="1"/>
</dbReference>
<dbReference type="PROSITE" id="PS50089">
    <property type="entry name" value="ZF_RING_2"/>
    <property type="match status" value="1"/>
</dbReference>
<evidence type="ECO:0000256" key="2">
    <source>
        <dbReference type="ARBA" id="ARBA00022771"/>
    </source>
</evidence>
<dbReference type="SMART" id="SM00184">
    <property type="entry name" value="RING"/>
    <property type="match status" value="1"/>
</dbReference>
<dbReference type="OrthoDB" id="5945824at2759"/>
<keyword evidence="3 4" id="KW-0862">Zinc</keyword>
<feature type="coiled-coil region" evidence="5">
    <location>
        <begin position="342"/>
        <end position="369"/>
    </location>
</feature>
<keyword evidence="2 4" id="KW-0863">Zinc-finger</keyword>
<protein>
    <submittedName>
        <fullName evidence="9">Uncharacterized protein</fullName>
    </submittedName>
</protein>
<proteinExistence type="predicted"/>
<dbReference type="PANTHER" id="PTHR10131">
    <property type="entry name" value="TNF RECEPTOR ASSOCIATED FACTOR"/>
    <property type="match status" value="1"/>
</dbReference>
<sequence length="385" mass="44991">FTFVLFVVFSICFRDLFAKDESFWLIRVHFSNSSGTFPSAVKILDCPYKFNLIAQRIDMERYNNIHTDILHGINFDYPLGNLFPTELELETELEPERGYDFNLVNEGQNVSGLKCTICHLFLRETHSTPCHHAFCRGCLMKWNQQQSSNARGLKRCPSCNEHYDPKKISFNGVVDRMVKNDIDVKCPQHEKECQWQGKIIDYKDHETKCDFVMVPCKNKGCNKSVARINMADHKSICHYQIVECEYCRKKTTKLEFGNHLCGECPLVNVKCPNEGCQSALVRQEIPEHLAEECLYEKIECEYFDVGCNQKVQRKDLDKHNKINLAKHQKFMLHDYKLMKMQLAEVCQSNKQLKDDLKKANENIERLNPRNQNQLKPLLCGKKYRV</sequence>
<dbReference type="Pfam" id="PF13639">
    <property type="entry name" value="zf-RING_2"/>
    <property type="match status" value="1"/>
</dbReference>
<dbReference type="PANTHER" id="PTHR10131:SF94">
    <property type="entry name" value="TNF RECEPTOR-ASSOCIATED FACTOR 4"/>
    <property type="match status" value="1"/>
</dbReference>
<accession>A0A7M5XDM1</accession>
<dbReference type="InterPro" id="IPR001841">
    <property type="entry name" value="Znf_RING"/>
</dbReference>
<evidence type="ECO:0000256" key="1">
    <source>
        <dbReference type="ARBA" id="ARBA00022723"/>
    </source>
</evidence>
<keyword evidence="5" id="KW-0175">Coiled coil</keyword>
<evidence type="ECO:0000313" key="10">
    <source>
        <dbReference type="Proteomes" id="UP000594262"/>
    </source>
</evidence>
<keyword evidence="6" id="KW-0732">Signal</keyword>
<dbReference type="InterPro" id="IPR001293">
    <property type="entry name" value="Znf_TRAF"/>
</dbReference>
<dbReference type="InterPro" id="IPR013083">
    <property type="entry name" value="Znf_RING/FYVE/PHD"/>
</dbReference>
<dbReference type="GO" id="GO:0008270">
    <property type="term" value="F:zinc ion binding"/>
    <property type="evidence" value="ECO:0007669"/>
    <property type="project" value="UniProtKB-KW"/>
</dbReference>
<dbReference type="InterPro" id="IPR017907">
    <property type="entry name" value="Znf_RING_CS"/>
</dbReference>
<evidence type="ECO:0000259" key="7">
    <source>
        <dbReference type="PROSITE" id="PS50089"/>
    </source>
</evidence>
<feature type="zinc finger region" description="TRAF-type" evidence="4">
    <location>
        <begin position="259"/>
        <end position="316"/>
    </location>
</feature>
<keyword evidence="10" id="KW-1185">Reference proteome</keyword>
<feature type="domain" description="TRAF-type" evidence="8">
    <location>
        <begin position="205"/>
        <end position="250"/>
    </location>
</feature>
<evidence type="ECO:0000259" key="8">
    <source>
        <dbReference type="PROSITE" id="PS50145"/>
    </source>
</evidence>
<feature type="chain" id="PRO_5029802625" evidence="6">
    <location>
        <begin position="19"/>
        <end position="385"/>
    </location>
</feature>
<dbReference type="Proteomes" id="UP000594262">
    <property type="component" value="Unplaced"/>
</dbReference>
<name>A0A7M5XDM1_9CNID</name>
<evidence type="ECO:0000256" key="6">
    <source>
        <dbReference type="SAM" id="SignalP"/>
    </source>
</evidence>
<dbReference type="AlphaFoldDB" id="A0A7M5XDM1"/>
<dbReference type="Pfam" id="PF02176">
    <property type="entry name" value="zf-TRAF"/>
    <property type="match status" value="2"/>
</dbReference>
<evidence type="ECO:0000256" key="5">
    <source>
        <dbReference type="SAM" id="Coils"/>
    </source>
</evidence>
<dbReference type="EnsemblMetazoa" id="CLYHEMT021218.1">
    <property type="protein sequence ID" value="CLYHEMP021218.1"/>
    <property type="gene ID" value="CLYHEMG021218"/>
</dbReference>
<dbReference type="PROSITE" id="PS50145">
    <property type="entry name" value="ZF_TRAF"/>
    <property type="match status" value="2"/>
</dbReference>
<feature type="domain" description="RING-type" evidence="7">
    <location>
        <begin position="115"/>
        <end position="160"/>
    </location>
</feature>
<dbReference type="SUPFAM" id="SSF49599">
    <property type="entry name" value="TRAF domain-like"/>
    <property type="match status" value="1"/>
</dbReference>